<dbReference type="InterPro" id="IPR011014">
    <property type="entry name" value="MscS_channel_TM-2"/>
</dbReference>
<evidence type="ECO:0000313" key="10">
    <source>
        <dbReference type="EMBL" id="BBO69657.1"/>
    </source>
</evidence>
<evidence type="ECO:0000259" key="8">
    <source>
        <dbReference type="Pfam" id="PF00924"/>
    </source>
</evidence>
<dbReference type="RefSeq" id="WP_155317675.1">
    <property type="nucleotide sequence ID" value="NZ_AP021874.1"/>
</dbReference>
<proteinExistence type="inferred from homology"/>
<comment type="subcellular location">
    <subcellularLocation>
        <location evidence="1">Cell membrane</location>
        <topology evidence="1">Multi-pass membrane protein</topology>
    </subcellularLocation>
</comment>
<keyword evidence="5 7" id="KW-1133">Transmembrane helix</keyword>
<dbReference type="Gene3D" id="2.30.30.60">
    <property type="match status" value="1"/>
</dbReference>
<dbReference type="GO" id="GO:0005886">
    <property type="term" value="C:plasma membrane"/>
    <property type="evidence" value="ECO:0007669"/>
    <property type="project" value="UniProtKB-SubCell"/>
</dbReference>
<dbReference type="Pfam" id="PF21082">
    <property type="entry name" value="MS_channel_3rd"/>
    <property type="match status" value="1"/>
</dbReference>
<gene>
    <name evidence="10" type="ORF">DSCA_35870</name>
</gene>
<evidence type="ECO:0000256" key="3">
    <source>
        <dbReference type="ARBA" id="ARBA00022475"/>
    </source>
</evidence>
<dbReference type="KEGG" id="dalk:DSCA_35870"/>
<accession>A0A5K7YYH2</accession>
<dbReference type="InterPro" id="IPR049278">
    <property type="entry name" value="MS_channel_C"/>
</dbReference>
<dbReference type="OrthoDB" id="9793781at2"/>
<dbReference type="SUPFAM" id="SSF82861">
    <property type="entry name" value="Mechanosensitive channel protein MscS (YggB), transmembrane region"/>
    <property type="match status" value="1"/>
</dbReference>
<keyword evidence="11" id="KW-1185">Reference proteome</keyword>
<feature type="transmembrane region" description="Helical" evidence="7">
    <location>
        <begin position="68"/>
        <end position="89"/>
    </location>
</feature>
<keyword evidence="4 7" id="KW-0812">Transmembrane</keyword>
<protein>
    <recommendedName>
        <fullName evidence="12">Mechanosensitive ion channel protein MscS</fullName>
    </recommendedName>
</protein>
<evidence type="ECO:0000256" key="1">
    <source>
        <dbReference type="ARBA" id="ARBA00004651"/>
    </source>
</evidence>
<keyword evidence="6 7" id="KW-0472">Membrane</keyword>
<dbReference type="Proteomes" id="UP000427906">
    <property type="component" value="Chromosome"/>
</dbReference>
<feature type="transmembrane region" description="Helical" evidence="7">
    <location>
        <begin position="22"/>
        <end position="47"/>
    </location>
</feature>
<evidence type="ECO:0000259" key="9">
    <source>
        <dbReference type="Pfam" id="PF21082"/>
    </source>
</evidence>
<evidence type="ECO:0000256" key="6">
    <source>
        <dbReference type="ARBA" id="ARBA00023136"/>
    </source>
</evidence>
<name>A0A5K7YYH2_9BACT</name>
<dbReference type="SUPFAM" id="SSF82689">
    <property type="entry name" value="Mechanosensitive channel protein MscS (YggB), C-terminal domain"/>
    <property type="match status" value="1"/>
</dbReference>
<evidence type="ECO:0008006" key="12">
    <source>
        <dbReference type="Google" id="ProtNLM"/>
    </source>
</evidence>
<dbReference type="InterPro" id="IPR045275">
    <property type="entry name" value="MscS_archaea/bacteria_type"/>
</dbReference>
<evidence type="ECO:0000256" key="7">
    <source>
        <dbReference type="SAM" id="Phobius"/>
    </source>
</evidence>
<evidence type="ECO:0000256" key="5">
    <source>
        <dbReference type="ARBA" id="ARBA00022989"/>
    </source>
</evidence>
<dbReference type="Pfam" id="PF00924">
    <property type="entry name" value="MS_channel_2nd"/>
    <property type="match status" value="1"/>
</dbReference>
<feature type="domain" description="Mechanosensitive ion channel MscS" evidence="8">
    <location>
        <begin position="114"/>
        <end position="179"/>
    </location>
</feature>
<organism evidence="10 11">
    <name type="scientific">Desulfosarcina alkanivorans</name>
    <dbReference type="NCBI Taxonomy" id="571177"/>
    <lineage>
        <taxon>Bacteria</taxon>
        <taxon>Pseudomonadati</taxon>
        <taxon>Thermodesulfobacteriota</taxon>
        <taxon>Desulfobacteria</taxon>
        <taxon>Desulfobacterales</taxon>
        <taxon>Desulfosarcinaceae</taxon>
        <taxon>Desulfosarcina</taxon>
    </lineage>
</organism>
<feature type="domain" description="Mechanosensitive ion channel MscS C-terminal" evidence="9">
    <location>
        <begin position="189"/>
        <end position="270"/>
    </location>
</feature>
<dbReference type="EMBL" id="AP021874">
    <property type="protein sequence ID" value="BBO69657.1"/>
    <property type="molecule type" value="Genomic_DNA"/>
</dbReference>
<dbReference type="InterPro" id="IPR023408">
    <property type="entry name" value="MscS_beta-dom_sf"/>
</dbReference>
<dbReference type="InterPro" id="IPR006685">
    <property type="entry name" value="MscS_channel_2nd"/>
</dbReference>
<dbReference type="SUPFAM" id="SSF50182">
    <property type="entry name" value="Sm-like ribonucleoproteins"/>
    <property type="match status" value="1"/>
</dbReference>
<evidence type="ECO:0000313" key="11">
    <source>
        <dbReference type="Proteomes" id="UP000427906"/>
    </source>
</evidence>
<dbReference type="Gene3D" id="3.30.70.100">
    <property type="match status" value="1"/>
</dbReference>
<sequence length="301" mass="33432">MLKQLLDSLLSRLRSYFDIERMGLLLGELLVSVIIAIIVLTLFYLIWRAVSWVVTPRLKRRFDKTSVAFAETILKFGMFGLGVIAALGAAGIKTAALLGSLGVAGLTIGFALRDTLSNIISGILVFMDRPFTIDDLVDIDGKYGRVDRITLRTTRIVTNDGKMLAVPNAEIMNKTVTSYTNFPHLRLDIAVTVAVTEDLDRTRMILLSLVQDDPDYMVEPLPRVVVTQLHDYNVTLELQAWIENERQHVRKSLELREKVFKALTAAGVEMPFETIQLAPHQVTVGMRNGENGAPAPDGRPG</sequence>
<evidence type="ECO:0000256" key="2">
    <source>
        <dbReference type="ARBA" id="ARBA00008017"/>
    </source>
</evidence>
<dbReference type="AlphaFoldDB" id="A0A5K7YYH2"/>
<keyword evidence="3" id="KW-1003">Cell membrane</keyword>
<dbReference type="PANTHER" id="PTHR30221:SF1">
    <property type="entry name" value="SMALL-CONDUCTANCE MECHANOSENSITIVE CHANNEL"/>
    <property type="match status" value="1"/>
</dbReference>
<dbReference type="InterPro" id="IPR011066">
    <property type="entry name" value="MscS_channel_C_sf"/>
</dbReference>
<dbReference type="PANTHER" id="PTHR30221">
    <property type="entry name" value="SMALL-CONDUCTANCE MECHANOSENSITIVE CHANNEL"/>
    <property type="match status" value="1"/>
</dbReference>
<dbReference type="GO" id="GO:0008381">
    <property type="term" value="F:mechanosensitive monoatomic ion channel activity"/>
    <property type="evidence" value="ECO:0007669"/>
    <property type="project" value="InterPro"/>
</dbReference>
<reference evidence="10 11" key="1">
    <citation type="submission" date="2019-11" db="EMBL/GenBank/DDBJ databases">
        <title>Comparative genomics of hydrocarbon-degrading Desulfosarcina strains.</title>
        <authorList>
            <person name="Watanabe M."/>
            <person name="Kojima H."/>
            <person name="Fukui M."/>
        </authorList>
    </citation>
    <scope>NUCLEOTIDE SEQUENCE [LARGE SCALE GENOMIC DNA]</scope>
    <source>
        <strain evidence="10 11">PL12</strain>
    </source>
</reference>
<comment type="similarity">
    <text evidence="2">Belongs to the MscS (TC 1.A.23) family.</text>
</comment>
<dbReference type="InterPro" id="IPR010920">
    <property type="entry name" value="LSM_dom_sf"/>
</dbReference>
<dbReference type="Gene3D" id="1.10.287.1260">
    <property type="match status" value="1"/>
</dbReference>
<evidence type="ECO:0000256" key="4">
    <source>
        <dbReference type="ARBA" id="ARBA00022692"/>
    </source>
</evidence>